<gene>
    <name evidence="3" type="ordered locus">Sterm_3756</name>
</gene>
<dbReference type="AlphaFoldDB" id="D1ARV4"/>
<dbReference type="InterPro" id="IPR035905">
    <property type="entry name" value="Barstar-like_sf"/>
</dbReference>
<dbReference type="Gene3D" id="3.30.370.10">
    <property type="entry name" value="Barstar-like"/>
    <property type="match status" value="1"/>
</dbReference>
<reference evidence="4" key="1">
    <citation type="submission" date="2009-09" db="EMBL/GenBank/DDBJ databases">
        <title>The complete chromosome of Sebaldella termitidis ATCC 33386.</title>
        <authorList>
            <consortium name="US DOE Joint Genome Institute (JGI-PGF)"/>
            <person name="Lucas S."/>
            <person name="Copeland A."/>
            <person name="Lapidus A."/>
            <person name="Glavina del Rio T."/>
            <person name="Dalin E."/>
            <person name="Tice H."/>
            <person name="Bruce D."/>
            <person name="Goodwin L."/>
            <person name="Pitluck S."/>
            <person name="Kyrpides N."/>
            <person name="Mavromatis K."/>
            <person name="Ivanova N."/>
            <person name="Mikhailova N."/>
            <person name="Sims D."/>
            <person name="Meincke L."/>
            <person name="Brettin T."/>
            <person name="Detter J.C."/>
            <person name="Han C."/>
            <person name="Larimer F."/>
            <person name="Land M."/>
            <person name="Hauser L."/>
            <person name="Markowitz V."/>
            <person name="Cheng J.F."/>
            <person name="Hugenholtz P."/>
            <person name="Woyke T."/>
            <person name="Wu D."/>
            <person name="Eisen J.A."/>
        </authorList>
    </citation>
    <scope>NUCLEOTIDE SEQUENCE [LARGE SCALE GENOMIC DNA]</scope>
    <source>
        <strain evidence="4">ATCC 33386 / NCTC 11300</strain>
    </source>
</reference>
<name>D1ARV4_SEBTE</name>
<dbReference type="Proteomes" id="UP000000845">
    <property type="component" value="Chromosome"/>
</dbReference>
<dbReference type="KEGG" id="str:Sterm_3756"/>
<dbReference type="eggNOG" id="COG2732">
    <property type="taxonomic scope" value="Bacteria"/>
</dbReference>
<evidence type="ECO:0000313" key="3">
    <source>
        <dbReference type="EMBL" id="ACZ10590.1"/>
    </source>
</evidence>
<dbReference type="HOGENOM" id="CLU_121832_3_0_0"/>
<dbReference type="Pfam" id="PF01337">
    <property type="entry name" value="Barstar"/>
    <property type="match status" value="1"/>
</dbReference>
<reference evidence="3 4" key="2">
    <citation type="journal article" date="2010" name="Stand. Genomic Sci.">
        <title>Complete genome sequence of Sebaldella termitidis type strain (NCTC 11300).</title>
        <authorList>
            <person name="Harmon-Smith M."/>
            <person name="Celia L."/>
            <person name="Chertkov O."/>
            <person name="Lapidus A."/>
            <person name="Copeland A."/>
            <person name="Glavina Del Rio T."/>
            <person name="Nolan M."/>
            <person name="Lucas S."/>
            <person name="Tice H."/>
            <person name="Cheng J.F."/>
            <person name="Han C."/>
            <person name="Detter J.C."/>
            <person name="Bruce D."/>
            <person name="Goodwin L."/>
            <person name="Pitluck S."/>
            <person name="Pati A."/>
            <person name="Liolios K."/>
            <person name="Ivanova N."/>
            <person name="Mavromatis K."/>
            <person name="Mikhailova N."/>
            <person name="Chen A."/>
            <person name="Palaniappan K."/>
            <person name="Land M."/>
            <person name="Hauser L."/>
            <person name="Chang Y.J."/>
            <person name="Jeffries C.D."/>
            <person name="Brettin T."/>
            <person name="Goker M."/>
            <person name="Beck B."/>
            <person name="Bristow J."/>
            <person name="Eisen J.A."/>
            <person name="Markowitz V."/>
            <person name="Hugenholtz P."/>
            <person name="Kyrpides N.C."/>
            <person name="Klenk H.P."/>
            <person name="Chen F."/>
        </authorList>
    </citation>
    <scope>NUCLEOTIDE SEQUENCE [LARGE SCALE GENOMIC DNA]</scope>
    <source>
        <strain evidence="4">ATCC 33386 / NCTC 11300</strain>
    </source>
</reference>
<dbReference type="EMBL" id="CP001739">
    <property type="protein sequence ID" value="ACZ10590.1"/>
    <property type="molecule type" value="Genomic_DNA"/>
</dbReference>
<dbReference type="RefSeq" id="WP_012863172.1">
    <property type="nucleotide sequence ID" value="NC_013517.1"/>
</dbReference>
<protein>
    <submittedName>
        <fullName evidence="3">Barstar (Barnase inhibitor)</fullName>
    </submittedName>
</protein>
<dbReference type="InterPro" id="IPR000468">
    <property type="entry name" value="Barstar"/>
</dbReference>
<organism evidence="3 4">
    <name type="scientific">Sebaldella termitidis (strain ATCC 33386 / NCTC 11300)</name>
    <dbReference type="NCBI Taxonomy" id="526218"/>
    <lineage>
        <taxon>Bacteria</taxon>
        <taxon>Fusobacteriati</taxon>
        <taxon>Fusobacteriota</taxon>
        <taxon>Fusobacteriia</taxon>
        <taxon>Fusobacteriales</taxon>
        <taxon>Leptotrichiaceae</taxon>
        <taxon>Sebaldella</taxon>
    </lineage>
</organism>
<dbReference type="STRING" id="526218.Sterm_3756"/>
<accession>D1ARV4</accession>
<evidence type="ECO:0000259" key="2">
    <source>
        <dbReference type="Pfam" id="PF01337"/>
    </source>
</evidence>
<feature type="domain" description="Barstar (barnase inhibitor)" evidence="2">
    <location>
        <begin position="12"/>
        <end position="88"/>
    </location>
</feature>
<proteinExistence type="inferred from homology"/>
<comment type="similarity">
    <text evidence="1">Belongs to the barstar family.</text>
</comment>
<evidence type="ECO:0000256" key="1">
    <source>
        <dbReference type="ARBA" id="ARBA00006845"/>
    </source>
</evidence>
<sequence length="101" mass="11887">MDVKEEGTRKKYVVINVENIKDSQELHKLLKSELEFPHFYGMSWDAFWDAITGLVQLPEVTIIKGYKILKKDLPQDAEILVNTLERYNNLFSLFRTKLILD</sequence>
<keyword evidence="4" id="KW-1185">Reference proteome</keyword>
<dbReference type="SUPFAM" id="SSF52038">
    <property type="entry name" value="Barstar-related"/>
    <property type="match status" value="1"/>
</dbReference>
<evidence type="ECO:0000313" key="4">
    <source>
        <dbReference type="Proteomes" id="UP000000845"/>
    </source>
</evidence>